<sequence>MATIDDKALPHVIVLFGATGDLARRKLLPGLLRLNEAGLMTDAQIVGTSLEEMSDEQFMEFAREACEEFGKGDITDERWKAFGGMLSYVSTKEGPHALADAVKLAEKKLQGAGNDVRRLHYLSVPPKAAQDVIRQLEEADLVERARIIMEKPFGTDLESAKELNAKIHEVFSEEQIFRIDHFLGKEAAQNILAFRFANGLFEPIWNRNFIDHVQIDIPETLGLEGRTAFYESTGAYRDMVVTHLMQVLAFMAMEPPTSLAPDPIGEEKNKVFRSIQPLKPKNVVRGQYSGYRGKNEVADDSDTETFIAMKVIIDNWRWAGVPFFLRTGKKLAEGARIISIAFKEPPLTMFPANSGAGTQGPDHLTFDLADQSKMSLSFYGKRPGPGMKLEKLSMQFSTQDTTSSTGVLEAYERLIHDAMRGDHTLFTTAEGIETLWEISQPLLDNPPPVRLYAPGSWGPNSIHQLIAPHAWRLPFERSWRETKKS</sequence>
<evidence type="ECO:0000313" key="11">
    <source>
        <dbReference type="Proteomes" id="UP000577707"/>
    </source>
</evidence>
<dbReference type="PIRSF" id="PIRSF000110">
    <property type="entry name" value="G6PD"/>
    <property type="match status" value="1"/>
</dbReference>
<evidence type="ECO:0000256" key="4">
    <source>
        <dbReference type="ARBA" id="ARBA00022857"/>
    </source>
</evidence>
<evidence type="ECO:0000256" key="5">
    <source>
        <dbReference type="ARBA" id="ARBA00023002"/>
    </source>
</evidence>
<keyword evidence="11" id="KW-1185">Reference proteome</keyword>
<dbReference type="InterPro" id="IPR022675">
    <property type="entry name" value="G6P_DH_C"/>
</dbReference>
<keyword evidence="5 7" id="KW-0560">Oxidoreductase</keyword>
<evidence type="ECO:0000256" key="3">
    <source>
        <dbReference type="ARBA" id="ARBA00022526"/>
    </source>
</evidence>
<evidence type="ECO:0000256" key="6">
    <source>
        <dbReference type="ARBA" id="ARBA00023277"/>
    </source>
</evidence>
<dbReference type="UniPathway" id="UPA00115">
    <property type="reaction ID" value="UER00408"/>
</dbReference>
<comment type="function">
    <text evidence="7">Catalyzes the oxidation of glucose 6-phosphate to 6-phosphogluconolactone.</text>
</comment>
<feature type="binding site" evidence="7">
    <location>
        <position position="151"/>
    </location>
    <ligand>
        <name>NADP(+)</name>
        <dbReference type="ChEBI" id="CHEBI:58349"/>
    </ligand>
</feature>
<dbReference type="Pfam" id="PF00479">
    <property type="entry name" value="G6PD_N"/>
    <property type="match status" value="1"/>
</dbReference>
<dbReference type="InterPro" id="IPR001282">
    <property type="entry name" value="G6P_DH"/>
</dbReference>
<dbReference type="GO" id="GO:0050661">
    <property type="term" value="F:NADP binding"/>
    <property type="evidence" value="ECO:0007669"/>
    <property type="project" value="UniProtKB-UniRule"/>
</dbReference>
<reference evidence="10 11" key="1">
    <citation type="submission" date="2020-08" db="EMBL/GenBank/DDBJ databases">
        <title>Genomic Encyclopedia of Type Strains, Phase III (KMG-III): the genomes of soil and plant-associated and newly described type strains.</title>
        <authorList>
            <person name="Whitman W."/>
        </authorList>
    </citation>
    <scope>NUCLEOTIDE SEQUENCE [LARGE SCALE GENOMIC DNA]</scope>
    <source>
        <strain evidence="10 11">CECT 3302</strain>
    </source>
</reference>
<dbReference type="GO" id="GO:0009051">
    <property type="term" value="P:pentose-phosphate shunt, oxidative branch"/>
    <property type="evidence" value="ECO:0007669"/>
    <property type="project" value="TreeGrafter"/>
</dbReference>
<feature type="domain" description="Glucose-6-phosphate dehydrogenase C-terminal" evidence="9">
    <location>
        <begin position="192"/>
        <end position="470"/>
    </location>
</feature>
<dbReference type="RefSeq" id="WP_183542963.1">
    <property type="nucleotide sequence ID" value="NZ_BMQT01000004.1"/>
</dbReference>
<dbReference type="Gene3D" id="3.30.360.10">
    <property type="entry name" value="Dihydrodipicolinate Reductase, domain 2"/>
    <property type="match status" value="1"/>
</dbReference>
<evidence type="ECO:0000256" key="1">
    <source>
        <dbReference type="ARBA" id="ARBA00004937"/>
    </source>
</evidence>
<feature type="binding site" evidence="7">
    <location>
        <position position="185"/>
    </location>
    <ligand>
        <name>substrate</name>
    </ligand>
</feature>
<dbReference type="Pfam" id="PF02781">
    <property type="entry name" value="G6PD_C"/>
    <property type="match status" value="1"/>
</dbReference>
<name>A0A7W5A298_9ACTN</name>
<keyword evidence="4 7" id="KW-0521">NADP</keyword>
<organism evidence="10 11">
    <name type="scientific">Nocardioides albus</name>
    <dbReference type="NCBI Taxonomy" id="1841"/>
    <lineage>
        <taxon>Bacteria</taxon>
        <taxon>Bacillati</taxon>
        <taxon>Actinomycetota</taxon>
        <taxon>Actinomycetes</taxon>
        <taxon>Propionibacteriales</taxon>
        <taxon>Nocardioidaceae</taxon>
        <taxon>Nocardioides</taxon>
    </lineage>
</organism>
<dbReference type="EMBL" id="JACHXG010000002">
    <property type="protein sequence ID" value="MBB3088140.1"/>
    <property type="molecule type" value="Genomic_DNA"/>
</dbReference>
<dbReference type="PROSITE" id="PS00069">
    <property type="entry name" value="G6P_DEHYDROGENASE"/>
    <property type="match status" value="1"/>
</dbReference>
<dbReference type="NCBIfam" id="TIGR00871">
    <property type="entry name" value="zwf"/>
    <property type="match status" value="1"/>
</dbReference>
<dbReference type="HAMAP" id="MF_00966">
    <property type="entry name" value="G6PD"/>
    <property type="match status" value="1"/>
</dbReference>
<evidence type="ECO:0000259" key="8">
    <source>
        <dbReference type="Pfam" id="PF00479"/>
    </source>
</evidence>
<dbReference type="PANTHER" id="PTHR23429">
    <property type="entry name" value="GLUCOSE-6-PHOSPHATE 1-DEHYDROGENASE G6PD"/>
    <property type="match status" value="1"/>
</dbReference>
<dbReference type="InterPro" id="IPR022674">
    <property type="entry name" value="G6P_DH_NAD-bd"/>
</dbReference>
<feature type="domain" description="Glucose-6-phosphate dehydrogenase NAD-binding" evidence="8">
    <location>
        <begin position="14"/>
        <end position="190"/>
    </location>
</feature>
<evidence type="ECO:0000256" key="2">
    <source>
        <dbReference type="ARBA" id="ARBA00009975"/>
    </source>
</evidence>
<comment type="caution">
    <text evidence="10">The sequence shown here is derived from an EMBL/GenBank/DDBJ whole genome shotgun (WGS) entry which is preliminary data.</text>
</comment>
<comment type="similarity">
    <text evidence="2 7">Belongs to the glucose-6-phosphate dehydrogenase family.</text>
</comment>
<dbReference type="InterPro" id="IPR019796">
    <property type="entry name" value="G6P_DH_AS"/>
</dbReference>
<protein>
    <recommendedName>
        <fullName evidence="7">Glucose-6-phosphate 1-dehydrogenase</fullName>
        <shortName evidence="7">G6PD</shortName>
        <ecNumber evidence="7">1.1.1.49</ecNumber>
    </recommendedName>
</protein>
<dbReference type="Gene3D" id="3.40.50.720">
    <property type="entry name" value="NAD(P)-binding Rossmann-like Domain"/>
    <property type="match status" value="1"/>
</dbReference>
<comment type="pathway">
    <text evidence="1 7">Carbohydrate degradation; pentose phosphate pathway; D-ribulose 5-phosphate from D-glucose 6-phosphate (oxidative stage): step 1/3.</text>
</comment>
<keyword evidence="6 7" id="KW-0119">Carbohydrate metabolism</keyword>
<dbReference type="GO" id="GO:0004345">
    <property type="term" value="F:glucose-6-phosphate dehydrogenase activity"/>
    <property type="evidence" value="ECO:0007669"/>
    <property type="project" value="UniProtKB-UniRule"/>
</dbReference>
<dbReference type="GO" id="GO:0006006">
    <property type="term" value="P:glucose metabolic process"/>
    <property type="evidence" value="ECO:0007669"/>
    <property type="project" value="UniProtKB-KW"/>
</dbReference>
<dbReference type="PANTHER" id="PTHR23429:SF0">
    <property type="entry name" value="GLUCOSE-6-PHOSPHATE 1-DEHYDROGENASE"/>
    <property type="match status" value="1"/>
</dbReference>
<comment type="catalytic activity">
    <reaction evidence="7">
        <text>D-glucose 6-phosphate + NADP(+) = 6-phospho-D-glucono-1,5-lactone + NADPH + H(+)</text>
        <dbReference type="Rhea" id="RHEA:15841"/>
        <dbReference type="ChEBI" id="CHEBI:15378"/>
        <dbReference type="ChEBI" id="CHEBI:57783"/>
        <dbReference type="ChEBI" id="CHEBI:57955"/>
        <dbReference type="ChEBI" id="CHEBI:58349"/>
        <dbReference type="ChEBI" id="CHEBI:61548"/>
        <dbReference type="EC" id="1.1.1.49"/>
    </reaction>
</comment>
<feature type="binding site" evidence="7">
    <location>
        <position position="238"/>
    </location>
    <ligand>
        <name>substrate</name>
    </ligand>
</feature>
<feature type="binding site" evidence="7">
    <location>
        <begin position="17"/>
        <end position="24"/>
    </location>
    <ligand>
        <name>NADP(+)</name>
        <dbReference type="ChEBI" id="CHEBI:58349"/>
    </ligand>
</feature>
<dbReference type="PRINTS" id="PR00079">
    <property type="entry name" value="G6PDHDRGNASE"/>
</dbReference>
<feature type="binding site" evidence="7">
    <location>
        <position position="181"/>
    </location>
    <ligand>
        <name>substrate</name>
    </ligand>
</feature>
<evidence type="ECO:0000259" key="9">
    <source>
        <dbReference type="Pfam" id="PF02781"/>
    </source>
</evidence>
<feature type="binding site" evidence="7">
    <location>
        <position position="219"/>
    </location>
    <ligand>
        <name>substrate</name>
    </ligand>
</feature>
<dbReference type="SUPFAM" id="SSF51735">
    <property type="entry name" value="NAD(P)-binding Rossmann-fold domains"/>
    <property type="match status" value="1"/>
</dbReference>
<dbReference type="Proteomes" id="UP000577707">
    <property type="component" value="Unassembled WGS sequence"/>
</dbReference>
<dbReference type="EC" id="1.1.1.49" evidence="7"/>
<feature type="active site" description="Proton acceptor" evidence="7">
    <location>
        <position position="243"/>
    </location>
</feature>
<dbReference type="InterPro" id="IPR036291">
    <property type="entry name" value="NAD(P)-bd_dom_sf"/>
</dbReference>
<dbReference type="SUPFAM" id="SSF55347">
    <property type="entry name" value="Glyceraldehyde-3-phosphate dehydrogenase-like, C-terminal domain"/>
    <property type="match status" value="1"/>
</dbReference>
<keyword evidence="3 7" id="KW-0313">Glucose metabolism</keyword>
<dbReference type="GO" id="GO:0005829">
    <property type="term" value="C:cytosol"/>
    <property type="evidence" value="ECO:0007669"/>
    <property type="project" value="TreeGrafter"/>
</dbReference>
<evidence type="ECO:0000256" key="7">
    <source>
        <dbReference type="HAMAP-Rule" id="MF_00966"/>
    </source>
</evidence>
<feature type="binding site" evidence="7">
    <location>
        <position position="329"/>
    </location>
    <ligand>
        <name>substrate</name>
    </ligand>
</feature>
<accession>A0A7W5A298</accession>
<comment type="caution">
    <text evidence="7">Lacks conserved residue(s) required for the propagation of feature annotation.</text>
</comment>
<proteinExistence type="inferred from homology"/>
<dbReference type="AlphaFoldDB" id="A0A7W5A298"/>
<evidence type="ECO:0000313" key="10">
    <source>
        <dbReference type="EMBL" id="MBB3088140.1"/>
    </source>
</evidence>
<gene>
    <name evidence="7" type="primary">zwf</name>
    <name evidence="10" type="ORF">FHS12_001073</name>
</gene>